<dbReference type="AlphaFoldDB" id="A0AAD3RX29"/>
<sequence length="724" mass="82152">MDSASAICLHPGTGDYHDFFPESSGDALLMEVQDTKQSIQGQAVIPISALADNPNDKIRWWPIYYDDHECIGKVQLFIACTISNEEDTHVKSGPVVETLAYDLLLEAALRAERFHSHNLQLHGPWKWLLTEFANCYGVSNSYTQLRYLSLVMNVAIPTKHCLEVVQNLLVPVIKARNERRLSRQEKSILLDCETQVESLLANVFENYKSLDELSPNGLSDMLTPIPERAPLALAPAVQIYTLLHDILTPDAQIVLQNYLQTGAKKRCRKHMVETDEFFTSSSENLLDPMSISTAYSKMKSLCMNIRNEIHADIKIHNQHILPSCIDLSSIAAAVYSSELCKRLKGFLAACPPASPLPHVNELLVATADFERNLESWNISLIHGGIDSKILFDPYIMVWVQDMQLGFLDLCKAEKMPWSGVVTNHSTSPFVESMFSNIQDALTWYAVVITRWPQYSLVLENAIADVERAIIKTLEKQYADILAPLKDSIPKKLGMHVQKLARRQSITMYSVSNQLGIFLNTVKRILDVLHCRIEDIFKSWASYLPNIEDRKITYGEQMNGVTVLLRTKYKNYMQAIVAKLYSNIQASRSTQLKRILEETQDSDGEAEVRERMQMLSLQLIDSISNLHEAFTSHIFISLSRGLWERIGQTVLKYLEGRKESRIWYKGSYYALGILDDTFASQLQRLQGNALQEKDVEPPRSVVEARSILCRDASNGTANQSPYFYF</sequence>
<reference evidence="1" key="1">
    <citation type="submission" date="2023-05" db="EMBL/GenBank/DDBJ databases">
        <title>Nepenthes gracilis genome sequencing.</title>
        <authorList>
            <person name="Fukushima K."/>
        </authorList>
    </citation>
    <scope>NUCLEOTIDE SEQUENCE</scope>
    <source>
        <strain evidence="1">SING2019-196</strain>
    </source>
</reference>
<dbReference type="EMBL" id="BSYO01000001">
    <property type="protein sequence ID" value="GMG98847.1"/>
    <property type="molecule type" value="Genomic_DNA"/>
</dbReference>
<dbReference type="PANTHER" id="PTHR31110:SF3">
    <property type="entry name" value="PORTAL PROTEIN"/>
    <property type="match status" value="1"/>
</dbReference>
<evidence type="ECO:0000313" key="1">
    <source>
        <dbReference type="EMBL" id="GMG98847.1"/>
    </source>
</evidence>
<name>A0AAD3RX29_NEPGR</name>
<accession>A0AAD3RX29</accession>
<gene>
    <name evidence="1" type="ORF">Nepgr_000687</name>
</gene>
<comment type="caution">
    <text evidence="1">The sequence shown here is derived from an EMBL/GenBank/DDBJ whole genome shotgun (WGS) entry which is preliminary data.</text>
</comment>
<evidence type="ECO:0000313" key="2">
    <source>
        <dbReference type="Proteomes" id="UP001279734"/>
    </source>
</evidence>
<dbReference type="PANTHER" id="PTHR31110">
    <property type="entry name" value="PESTICIDAL CRYSTAL CRY8BA PROTEIN"/>
    <property type="match status" value="1"/>
</dbReference>
<dbReference type="Proteomes" id="UP001279734">
    <property type="component" value="Unassembled WGS sequence"/>
</dbReference>
<keyword evidence="2" id="KW-1185">Reference proteome</keyword>
<organism evidence="1 2">
    <name type="scientific">Nepenthes gracilis</name>
    <name type="common">Slender pitcher plant</name>
    <dbReference type="NCBI Taxonomy" id="150966"/>
    <lineage>
        <taxon>Eukaryota</taxon>
        <taxon>Viridiplantae</taxon>
        <taxon>Streptophyta</taxon>
        <taxon>Embryophyta</taxon>
        <taxon>Tracheophyta</taxon>
        <taxon>Spermatophyta</taxon>
        <taxon>Magnoliopsida</taxon>
        <taxon>eudicotyledons</taxon>
        <taxon>Gunneridae</taxon>
        <taxon>Pentapetalae</taxon>
        <taxon>Caryophyllales</taxon>
        <taxon>Nepenthaceae</taxon>
        <taxon>Nepenthes</taxon>
    </lineage>
</organism>
<proteinExistence type="predicted"/>
<protein>
    <submittedName>
        <fullName evidence="1">Uncharacterized protein</fullName>
    </submittedName>
</protein>